<evidence type="ECO:0000256" key="1">
    <source>
        <dbReference type="SAM" id="MobiDB-lite"/>
    </source>
</evidence>
<organism evidence="2 3">
    <name type="scientific">Symbiodinium necroappetens</name>
    <dbReference type="NCBI Taxonomy" id="1628268"/>
    <lineage>
        <taxon>Eukaryota</taxon>
        <taxon>Sar</taxon>
        <taxon>Alveolata</taxon>
        <taxon>Dinophyceae</taxon>
        <taxon>Suessiales</taxon>
        <taxon>Symbiodiniaceae</taxon>
        <taxon>Symbiodinium</taxon>
    </lineage>
</organism>
<comment type="caution">
    <text evidence="2">The sequence shown here is derived from an EMBL/GenBank/DDBJ whole genome shotgun (WGS) entry which is preliminary data.</text>
</comment>
<feature type="compositionally biased region" description="Basic and acidic residues" evidence="1">
    <location>
        <begin position="292"/>
        <end position="322"/>
    </location>
</feature>
<evidence type="ECO:0000313" key="2">
    <source>
        <dbReference type="EMBL" id="CAE7892579.1"/>
    </source>
</evidence>
<name>A0A813B488_9DINO</name>
<feature type="compositionally biased region" description="Low complexity" evidence="1">
    <location>
        <begin position="342"/>
        <end position="351"/>
    </location>
</feature>
<evidence type="ECO:0000313" key="3">
    <source>
        <dbReference type="Proteomes" id="UP000601435"/>
    </source>
</evidence>
<feature type="compositionally biased region" description="Acidic residues" evidence="1">
    <location>
        <begin position="538"/>
        <end position="552"/>
    </location>
</feature>
<sequence>MVRRLGCLLLFAGLGLLGVRQLAWMLTLGEGRAHAERSVGSPIQRSASSAQMLPALSEQEDYSGKVYRVRSDTDMKGLADHVVREAGQGLFCDSLGIRAASVVVKACATAMTLDFNGQIVAMALDWVTKKPHGRAFREGAMEVTALRTHYQLVEKRVEPSKQSPLLVGRTTNIGQLGGAILGRIQQSGEALIHVAGPERTMAALRSIIAADRLWSVDDKNSNKEASPRSRVLVSATWQSDAPGKAYLRRATQAKAAAGDERFRVDFRRRSRKSAPPGPGTTSLAMHFAMKRKQPEEEKKAEKDEKEEEASAEKAPKKSEKKASVQAQQEALPPKRKAKAKAKPTSAAAKFAMRLSPKVKAEVHGPSGVATPQRSASGGASGGAEPKDQDMSSPPSKGVSVAEATPEKPSIQAARIQPSPDRNELTSLRNSIQAVVRTHDYAKARELHQLLVKRCAEIGCSVPPPREEKGEKSKPKSADAKEPLDEEGDAEPTDRFEFARAILKEKFPLRFLDGNSKEDDSEVCYQNQKTTWRRKQEGEDQDEDADGAEEDEEQQKGREMKKALSGIPDASVEDIDRFPAVAATFREWLRTDANVQEDDAESSVQVLHDLFTQDEKALDEMAKATYVKLVSKEKSHEKAVKQFAAFWTKRKNGPWCQAPPRTERKLEVRLRDEHRIPAAWGVRVVQRAHKEDLVILTAPDGTKQYAEASKLSDHPVLTRKDFQEERQRRELLDETETGKLEQEAEARLRREKLLKVETSGATQAVQDALNGRPDAELCLRRAALRQHVACSSCGRLSTRCFEYFIDDIMGVDFEAASRVHEVPSVAVFHHVRGT</sequence>
<protein>
    <submittedName>
        <fullName evidence="2">RPS16A protein</fullName>
    </submittedName>
</protein>
<accession>A0A813B488</accession>
<keyword evidence="3" id="KW-1185">Reference proteome</keyword>
<dbReference type="EMBL" id="CAJNJA010067552">
    <property type="protein sequence ID" value="CAE7892579.1"/>
    <property type="molecule type" value="Genomic_DNA"/>
</dbReference>
<proteinExistence type="predicted"/>
<feature type="region of interest" description="Disordered" evidence="1">
    <location>
        <begin position="253"/>
        <end position="426"/>
    </location>
</feature>
<reference evidence="2" key="1">
    <citation type="submission" date="2021-02" db="EMBL/GenBank/DDBJ databases">
        <authorList>
            <person name="Dougan E. K."/>
            <person name="Rhodes N."/>
            <person name="Thang M."/>
            <person name="Chan C."/>
        </authorList>
    </citation>
    <scope>NUCLEOTIDE SEQUENCE</scope>
</reference>
<dbReference type="Proteomes" id="UP000601435">
    <property type="component" value="Unassembled WGS sequence"/>
</dbReference>
<feature type="region of interest" description="Disordered" evidence="1">
    <location>
        <begin position="530"/>
        <end position="564"/>
    </location>
</feature>
<dbReference type="AlphaFoldDB" id="A0A813B488"/>
<feature type="compositionally biased region" description="Basic and acidic residues" evidence="1">
    <location>
        <begin position="257"/>
        <end position="267"/>
    </location>
</feature>
<dbReference type="OrthoDB" id="10341717at2759"/>
<feature type="compositionally biased region" description="Basic and acidic residues" evidence="1">
    <location>
        <begin position="464"/>
        <end position="482"/>
    </location>
</feature>
<feature type="region of interest" description="Disordered" evidence="1">
    <location>
        <begin position="457"/>
        <end position="495"/>
    </location>
</feature>
<gene>
    <name evidence="2" type="primary">RPS16A</name>
    <name evidence="2" type="ORF">SNEC2469_LOCUS29715</name>
</gene>